<keyword evidence="1" id="KW-0732">Signal</keyword>
<evidence type="ECO:0000313" key="2">
    <source>
        <dbReference type="EMBL" id="VEL26450.1"/>
    </source>
</evidence>
<keyword evidence="3" id="KW-1185">Reference proteome</keyword>
<organism evidence="2 3">
    <name type="scientific">Protopolystoma xenopodis</name>
    <dbReference type="NCBI Taxonomy" id="117903"/>
    <lineage>
        <taxon>Eukaryota</taxon>
        <taxon>Metazoa</taxon>
        <taxon>Spiralia</taxon>
        <taxon>Lophotrochozoa</taxon>
        <taxon>Platyhelminthes</taxon>
        <taxon>Monogenea</taxon>
        <taxon>Polyopisthocotylea</taxon>
        <taxon>Polystomatidea</taxon>
        <taxon>Polystomatidae</taxon>
        <taxon>Protopolystoma</taxon>
    </lineage>
</organism>
<protein>
    <recommendedName>
        <fullName evidence="4">Secreted protein</fullName>
    </recommendedName>
</protein>
<feature type="chain" id="PRO_5018577827" description="Secreted protein" evidence="1">
    <location>
        <begin position="19"/>
        <end position="96"/>
    </location>
</feature>
<proteinExistence type="predicted"/>
<dbReference type="AlphaFoldDB" id="A0A3S5FEN0"/>
<name>A0A3S5FEN0_9PLAT</name>
<accession>A0A3S5FEN0</accession>
<gene>
    <name evidence="2" type="ORF">PXEA_LOCUS19890</name>
</gene>
<evidence type="ECO:0008006" key="4">
    <source>
        <dbReference type="Google" id="ProtNLM"/>
    </source>
</evidence>
<sequence>MKLLIMMCLTSLNLSNRGFCIFCLTVPDEGAFALSCRGRIVSTVQREVFSLMVVCLRASSASPPKNVFHAPLEWSTTTSSAYRPERCLERQSDARV</sequence>
<evidence type="ECO:0000256" key="1">
    <source>
        <dbReference type="SAM" id="SignalP"/>
    </source>
</evidence>
<evidence type="ECO:0000313" key="3">
    <source>
        <dbReference type="Proteomes" id="UP000784294"/>
    </source>
</evidence>
<reference evidence="2" key="1">
    <citation type="submission" date="2018-11" db="EMBL/GenBank/DDBJ databases">
        <authorList>
            <consortium name="Pathogen Informatics"/>
        </authorList>
    </citation>
    <scope>NUCLEOTIDE SEQUENCE</scope>
</reference>
<feature type="signal peptide" evidence="1">
    <location>
        <begin position="1"/>
        <end position="18"/>
    </location>
</feature>
<dbReference type="Proteomes" id="UP000784294">
    <property type="component" value="Unassembled WGS sequence"/>
</dbReference>
<comment type="caution">
    <text evidence="2">The sequence shown here is derived from an EMBL/GenBank/DDBJ whole genome shotgun (WGS) entry which is preliminary data.</text>
</comment>
<dbReference type="EMBL" id="CAAALY010080351">
    <property type="protein sequence ID" value="VEL26450.1"/>
    <property type="molecule type" value="Genomic_DNA"/>
</dbReference>